<protein>
    <recommendedName>
        <fullName evidence="1">Retrovirus-related Pol polyprotein from transposon TNT 1-94-like beta-barrel domain-containing protein</fullName>
    </recommendedName>
</protein>
<dbReference type="Proteomes" id="UP000238479">
    <property type="component" value="Chromosome 3"/>
</dbReference>
<evidence type="ECO:0000259" key="1">
    <source>
        <dbReference type="Pfam" id="PF22936"/>
    </source>
</evidence>
<organism evidence="2 3">
    <name type="scientific">Rosa chinensis</name>
    <name type="common">China rose</name>
    <dbReference type="NCBI Taxonomy" id="74649"/>
    <lineage>
        <taxon>Eukaryota</taxon>
        <taxon>Viridiplantae</taxon>
        <taxon>Streptophyta</taxon>
        <taxon>Embryophyta</taxon>
        <taxon>Tracheophyta</taxon>
        <taxon>Spermatophyta</taxon>
        <taxon>Magnoliopsida</taxon>
        <taxon>eudicotyledons</taxon>
        <taxon>Gunneridae</taxon>
        <taxon>Pentapetalae</taxon>
        <taxon>rosids</taxon>
        <taxon>fabids</taxon>
        <taxon>Rosales</taxon>
        <taxon>Rosaceae</taxon>
        <taxon>Rosoideae</taxon>
        <taxon>Rosoideae incertae sedis</taxon>
        <taxon>Rosa</taxon>
    </lineage>
</organism>
<reference evidence="2 3" key="1">
    <citation type="journal article" date="2018" name="Nat. Genet.">
        <title>The Rosa genome provides new insights in the design of modern roses.</title>
        <authorList>
            <person name="Bendahmane M."/>
        </authorList>
    </citation>
    <scope>NUCLEOTIDE SEQUENCE [LARGE SCALE GENOMIC DNA]</scope>
    <source>
        <strain evidence="3">cv. Old Blush</strain>
    </source>
</reference>
<dbReference type="AlphaFoldDB" id="A0A2P6RDQ0"/>
<feature type="domain" description="Retrovirus-related Pol polyprotein from transposon TNT 1-94-like beta-barrel" evidence="1">
    <location>
        <begin position="12"/>
        <end position="86"/>
    </location>
</feature>
<accession>A0A2P6RDQ0</accession>
<dbReference type="Pfam" id="PF22936">
    <property type="entry name" value="Pol_BBD"/>
    <property type="match status" value="1"/>
</dbReference>
<name>A0A2P6RDQ0_ROSCH</name>
<dbReference type="InterPro" id="IPR054722">
    <property type="entry name" value="PolX-like_BBD"/>
</dbReference>
<dbReference type="OMA" id="MPITHTG"/>
<dbReference type="EMBL" id="PDCK01000041">
    <property type="protein sequence ID" value="PRQ44553.1"/>
    <property type="molecule type" value="Genomic_DNA"/>
</dbReference>
<comment type="caution">
    <text evidence="2">The sequence shown here is derived from an EMBL/GenBank/DDBJ whole genome shotgun (WGS) entry which is preliminary data.</text>
</comment>
<keyword evidence="3" id="KW-1185">Reference proteome</keyword>
<evidence type="ECO:0000313" key="2">
    <source>
        <dbReference type="EMBL" id="PRQ44553.1"/>
    </source>
</evidence>
<proteinExistence type="predicted"/>
<dbReference type="Gramene" id="PRQ44553">
    <property type="protein sequence ID" value="PRQ44553"/>
    <property type="gene ID" value="RchiOBHm_Chr3g0480521"/>
</dbReference>
<evidence type="ECO:0000313" key="3">
    <source>
        <dbReference type="Proteomes" id="UP000238479"/>
    </source>
</evidence>
<sequence length="112" mass="12465">MVAASSLAPQFWLADTGATNHMTNNPHVLTNATPYLNTDSVQIGDGKQLRITHTGDTMLGLLKLKNILLIPKLAAHLLSIYQLCKQNNCAVWFDEFMCVIQDKVHGKILYQD</sequence>
<gene>
    <name evidence="2" type="ORF">RchiOBHm_Chr3g0480521</name>
</gene>